<dbReference type="Proteomes" id="UP000551878">
    <property type="component" value="Unassembled WGS sequence"/>
</dbReference>
<organism evidence="2 3">
    <name type="scientific">Texcoconibacillus texcoconensis</name>
    <dbReference type="NCBI Taxonomy" id="1095777"/>
    <lineage>
        <taxon>Bacteria</taxon>
        <taxon>Bacillati</taxon>
        <taxon>Bacillota</taxon>
        <taxon>Bacilli</taxon>
        <taxon>Bacillales</taxon>
        <taxon>Bacillaceae</taxon>
        <taxon>Texcoconibacillus</taxon>
    </lineage>
</organism>
<dbReference type="AlphaFoldDB" id="A0A840QPP5"/>
<evidence type="ECO:0000313" key="3">
    <source>
        <dbReference type="Proteomes" id="UP000551878"/>
    </source>
</evidence>
<name>A0A840QPP5_9BACI</name>
<gene>
    <name evidence="2" type="ORF">HNQ41_001462</name>
</gene>
<dbReference type="Gene3D" id="3.30.70.930">
    <property type="match status" value="2"/>
</dbReference>
<dbReference type="InterPro" id="IPR029756">
    <property type="entry name" value="MTH1187/YkoF-like"/>
</dbReference>
<comment type="caution">
    <text evidence="2">The sequence shown here is derived from an EMBL/GenBank/DDBJ whole genome shotgun (WGS) entry which is preliminary data.</text>
</comment>
<reference evidence="2 3" key="1">
    <citation type="submission" date="2020-08" db="EMBL/GenBank/DDBJ databases">
        <title>Genomic Encyclopedia of Type Strains, Phase IV (KMG-IV): sequencing the most valuable type-strain genomes for metagenomic binning, comparative biology and taxonomic classification.</title>
        <authorList>
            <person name="Goeker M."/>
        </authorList>
    </citation>
    <scope>NUCLEOTIDE SEQUENCE [LARGE SCALE GENOMIC DNA]</scope>
    <source>
        <strain evidence="2 3">DSM 24696</strain>
    </source>
</reference>
<feature type="domain" description="Thiamin/hydroxymethyl pyrimidine-binding YkoF putative" evidence="1">
    <location>
        <begin position="117"/>
        <end position="197"/>
    </location>
</feature>
<keyword evidence="3" id="KW-1185">Reference proteome</keyword>
<accession>A0A840QPP5</accession>
<dbReference type="SUPFAM" id="SSF89957">
    <property type="entry name" value="MTH1187/YkoF-like"/>
    <property type="match status" value="1"/>
</dbReference>
<proteinExistence type="predicted"/>
<evidence type="ECO:0000313" key="2">
    <source>
        <dbReference type="EMBL" id="MBB5173293.1"/>
    </source>
</evidence>
<dbReference type="InterPro" id="IPR011522">
    <property type="entry name" value="Thiamin/HMP-bd_put_YkoF"/>
</dbReference>
<dbReference type="RefSeq" id="WP_184663742.1">
    <property type="nucleotide sequence ID" value="NZ_JACHHB010000005.1"/>
</dbReference>
<feature type="domain" description="Thiamin/hydroxymethyl pyrimidine-binding YkoF putative" evidence="1">
    <location>
        <begin position="11"/>
        <end position="90"/>
    </location>
</feature>
<dbReference type="Pfam" id="PF07615">
    <property type="entry name" value="Ykof"/>
    <property type="match status" value="2"/>
</dbReference>
<protein>
    <submittedName>
        <fullName evidence="2">Uncharacterized protein YqgV (UPF0045/DUF77 family)</fullName>
    </submittedName>
</protein>
<dbReference type="EMBL" id="JACHHB010000005">
    <property type="protein sequence ID" value="MBB5173293.1"/>
    <property type="molecule type" value="Genomic_DNA"/>
</dbReference>
<evidence type="ECO:0000259" key="1">
    <source>
        <dbReference type="Pfam" id="PF07615"/>
    </source>
</evidence>
<sequence>MESLTCGNSRIVGCRFSVHPMADDFKEMILTALNEVDMSKVWSETDDITTCIRGRSEHVFDVTRAIYARLADTGVHVAFNGTFSVGCPGDTQGHAYMDVDGERLNIPLERQSSMDSSAHFAVYPMGTENYMPIIASAVEKAQEHGTFTEGVHYASRLDGNVHDVFATLEEMFVTAAQQDENGHLLLTATLSANSPSKQKTS</sequence>